<dbReference type="Proteomes" id="UP000433406">
    <property type="component" value="Unassembled WGS sequence"/>
</dbReference>
<name>A0A6I3JFT5_9ACTN</name>
<protein>
    <submittedName>
        <fullName evidence="1">Uncharacterized protein</fullName>
    </submittedName>
</protein>
<sequence>MTWTSFHHRGEILRSVIRIADRRRDGLLPMDLAGVRETFGDELALYGALSLRWHTRLAGRIERELMHQPLDLEGAVITAWRAMAEELPGIRAILDHYREQPVDAAMAEAIAKATRKEHILLAIMAGRASVHDSRGAALAAETGARIEQRARALDAVIAAARSSSEVREAGLRPALRHRLGRLRAALAA</sequence>
<comment type="caution">
    <text evidence="1">The sequence shown here is derived from an EMBL/GenBank/DDBJ whole genome shotgun (WGS) entry which is preliminary data.</text>
</comment>
<dbReference type="RefSeq" id="WP_154616728.1">
    <property type="nucleotide sequence ID" value="NZ_CP053660.1"/>
</dbReference>
<accession>A0A6I3JFT5</accession>
<organism evidence="1 2">
    <name type="scientific">Nocardioides marmotae</name>
    <dbReference type="NCBI Taxonomy" id="2663857"/>
    <lineage>
        <taxon>Bacteria</taxon>
        <taxon>Bacillati</taxon>
        <taxon>Actinomycetota</taxon>
        <taxon>Actinomycetes</taxon>
        <taxon>Propionibacteriales</taxon>
        <taxon>Nocardioidaceae</taxon>
        <taxon>Nocardioides</taxon>
    </lineage>
</organism>
<reference evidence="1 2" key="1">
    <citation type="submission" date="2019-10" db="EMBL/GenBank/DDBJ databases">
        <title>Nocardioides novel species isolated from the excrement of Marmot.</title>
        <authorList>
            <person name="Zhang G."/>
        </authorList>
    </citation>
    <scope>NUCLEOTIDE SEQUENCE [LARGE SCALE GENOMIC DNA]</scope>
    <source>
        <strain evidence="2">zg-579</strain>
    </source>
</reference>
<proteinExistence type="predicted"/>
<gene>
    <name evidence="1" type="ORF">GGQ22_18050</name>
</gene>
<dbReference type="EMBL" id="WLCI01000019">
    <property type="protein sequence ID" value="MTB96979.1"/>
    <property type="molecule type" value="Genomic_DNA"/>
</dbReference>
<evidence type="ECO:0000313" key="2">
    <source>
        <dbReference type="Proteomes" id="UP000433406"/>
    </source>
</evidence>
<dbReference type="AlphaFoldDB" id="A0A6I3JFT5"/>
<evidence type="ECO:0000313" key="1">
    <source>
        <dbReference type="EMBL" id="MTB96979.1"/>
    </source>
</evidence>
<keyword evidence="2" id="KW-1185">Reference proteome</keyword>